<dbReference type="EMBL" id="BKCF01000004">
    <property type="protein sequence ID" value="GEQ86756.1"/>
    <property type="molecule type" value="Genomic_DNA"/>
</dbReference>
<dbReference type="Pfam" id="PF18950">
    <property type="entry name" value="DUF5694"/>
    <property type="match status" value="1"/>
</dbReference>
<organism evidence="1 2">
    <name type="scientific">Patiriisocius marinistellae</name>
    <dbReference type="NCBI Taxonomy" id="2494560"/>
    <lineage>
        <taxon>Bacteria</taxon>
        <taxon>Pseudomonadati</taxon>
        <taxon>Bacteroidota</taxon>
        <taxon>Flavobacteriia</taxon>
        <taxon>Flavobacteriales</taxon>
        <taxon>Flavobacteriaceae</taxon>
        <taxon>Patiriisocius</taxon>
    </lineage>
</organism>
<dbReference type="AlphaFoldDB" id="A0A5J4G270"/>
<dbReference type="PROSITE" id="PS51257">
    <property type="entry name" value="PROKAR_LIPOPROTEIN"/>
    <property type="match status" value="1"/>
</dbReference>
<dbReference type="Proteomes" id="UP000326994">
    <property type="component" value="Unassembled WGS sequence"/>
</dbReference>
<keyword evidence="2" id="KW-1185">Reference proteome</keyword>
<dbReference type="InterPro" id="IPR043749">
    <property type="entry name" value="DUF5694"/>
</dbReference>
<proteinExistence type="predicted"/>
<accession>A0A5J4G270</accession>
<comment type="caution">
    <text evidence="1">The sequence shown here is derived from an EMBL/GenBank/DDBJ whole genome shotgun (WGS) entry which is preliminary data.</text>
</comment>
<protein>
    <submittedName>
        <fullName evidence="1">Uncharacterized protein</fullName>
    </submittedName>
</protein>
<evidence type="ECO:0000313" key="2">
    <source>
        <dbReference type="Proteomes" id="UP000326994"/>
    </source>
</evidence>
<gene>
    <name evidence="1" type="ORF">ULMS_22640</name>
</gene>
<dbReference type="RefSeq" id="WP_235906123.1">
    <property type="nucleotide sequence ID" value="NZ_BKCF01000004.1"/>
</dbReference>
<name>A0A5J4G270_9FLAO</name>
<evidence type="ECO:0000313" key="1">
    <source>
        <dbReference type="EMBL" id="GEQ86756.1"/>
    </source>
</evidence>
<sequence length="301" mass="35023">MRRIIITTLVIFSLISCIEKTTHESSNGKAEILNTEEKVTNKTIFKSPSEFFPKEKTQVLVVGTFHMDYPGLDEHKTTNEDKIDVLKDPKKAEVNELVDYIKKFNPTKIAIEAGPSWSATKKMNEYIAGKHRDSRDERFQIAMRIANELKLDTIYSVNSRALSNDWYVKDSISLGKIIGDLNWDYKNTMEGNYKEWYAYNDKMTKESNLLDYFKYMNSPESHQYGYGSYLDGWFKNENNQGADYLTIWWYNRNARIFRNIIGITESAKDRIMVLMGNGHAAILRQLIEASPEYDFVEFNSL</sequence>
<reference evidence="1 2" key="1">
    <citation type="submission" date="2019-08" db="EMBL/GenBank/DDBJ databases">
        <title>Ulvibacter marinistellae sp. nov., isolated from a starfish, Patiria pectinifera.</title>
        <authorList>
            <person name="Kawano K."/>
            <person name="Ushijima N."/>
            <person name="Kihara M."/>
            <person name="Itoh H."/>
        </authorList>
    </citation>
    <scope>NUCLEOTIDE SEQUENCE [LARGE SCALE GENOMIC DNA]</scope>
    <source>
        <strain evidence="1 2">KK4</strain>
    </source>
</reference>